<evidence type="ECO:0000313" key="3">
    <source>
        <dbReference type="EMBL" id="SQF34774.1"/>
    </source>
</evidence>
<keyword evidence="2" id="KW-1133">Transmembrane helix</keyword>
<dbReference type="EMBL" id="LS483346">
    <property type="protein sequence ID" value="SQF34774.1"/>
    <property type="molecule type" value="Genomic_DNA"/>
</dbReference>
<proteinExistence type="predicted"/>
<protein>
    <submittedName>
        <fullName evidence="3">Uncharacterized protein</fullName>
    </submittedName>
</protein>
<reference evidence="3 4" key="1">
    <citation type="submission" date="2018-06" db="EMBL/GenBank/DDBJ databases">
        <authorList>
            <consortium name="Pathogen Informatics"/>
            <person name="Doyle S."/>
        </authorList>
    </citation>
    <scope>NUCLEOTIDE SEQUENCE [LARGE SCALE GENOMIC DNA]</scope>
    <source>
        <strain evidence="3 4">NCTC11085</strain>
    </source>
</reference>
<keyword evidence="2" id="KW-0472">Membrane</keyword>
<evidence type="ECO:0000313" key="4">
    <source>
        <dbReference type="Proteomes" id="UP000249623"/>
    </source>
</evidence>
<sequence length="140" mass="16590">MILVKKFCFPLIVTALFISIFLGYNKYSERQLLKQDLNLDGIFINVKGVEISTEETNYFESKPYKKIKIEIPSLSSQLDDQTSSNSNNKGTPNQIINREKFDKNFVDWLKSIYDEKIAKRYTKKIEIWYRDIKVVDKEYK</sequence>
<evidence type="ECO:0000256" key="1">
    <source>
        <dbReference type="SAM" id="MobiDB-lite"/>
    </source>
</evidence>
<dbReference type="Proteomes" id="UP000249623">
    <property type="component" value="Chromosome 1"/>
</dbReference>
<keyword evidence="2" id="KW-0812">Transmembrane</keyword>
<gene>
    <name evidence="3" type="ORF">NCTC11085_01145</name>
</gene>
<accession>A0A2X3V0M5</accession>
<dbReference type="RefSeq" id="WP_002934360.1">
    <property type="nucleotide sequence ID" value="NZ_CP071430.1"/>
</dbReference>
<dbReference type="AlphaFoldDB" id="A0A2X3V0M5"/>
<organism evidence="3 4">
    <name type="scientific">Streptococcus sanguinis</name>
    <dbReference type="NCBI Taxonomy" id="1305"/>
    <lineage>
        <taxon>Bacteria</taxon>
        <taxon>Bacillati</taxon>
        <taxon>Bacillota</taxon>
        <taxon>Bacilli</taxon>
        <taxon>Lactobacillales</taxon>
        <taxon>Streptococcaceae</taxon>
        <taxon>Streptococcus</taxon>
    </lineage>
</organism>
<feature type="region of interest" description="Disordered" evidence="1">
    <location>
        <begin position="75"/>
        <end position="96"/>
    </location>
</feature>
<name>A0A2X3V0M5_STRSA</name>
<evidence type="ECO:0000256" key="2">
    <source>
        <dbReference type="SAM" id="Phobius"/>
    </source>
</evidence>
<feature type="transmembrane region" description="Helical" evidence="2">
    <location>
        <begin position="7"/>
        <end position="24"/>
    </location>
</feature>
<feature type="compositionally biased region" description="Low complexity" evidence="1">
    <location>
        <begin position="75"/>
        <end position="87"/>
    </location>
</feature>